<dbReference type="Proteomes" id="UP001241169">
    <property type="component" value="Unassembled WGS sequence"/>
</dbReference>
<evidence type="ECO:0000313" key="1">
    <source>
        <dbReference type="EMBL" id="KAK1543220.1"/>
    </source>
</evidence>
<keyword evidence="2" id="KW-1185">Reference proteome</keyword>
<proteinExistence type="predicted"/>
<sequence length="138" mass="15747">MLICELLRGIIAFSLSVSRRPFSSKITSFEAPHRSVQFFHDMQMSFVNQIVLIASNPARVFRYTNLSKLIVASWRTRSLISTRQSCCTRTMNPKVRVGVLDDDQGSPAKDLTRIGNKKWPSHSTMKWTYSGRRLPGAR</sequence>
<reference evidence="1 2" key="1">
    <citation type="submission" date="2016-10" db="EMBL/GenBank/DDBJ databases">
        <title>The genome sequence of Colletotrichum fioriniae PJ7.</title>
        <authorList>
            <person name="Baroncelli R."/>
        </authorList>
    </citation>
    <scope>NUCLEOTIDE SEQUENCE [LARGE SCALE GENOMIC DNA]</scope>
    <source>
        <strain evidence="1 2">IMI 384185</strain>
    </source>
</reference>
<evidence type="ECO:0008006" key="3">
    <source>
        <dbReference type="Google" id="ProtNLM"/>
    </source>
</evidence>
<dbReference type="GeneID" id="85372038"/>
<protein>
    <recommendedName>
        <fullName evidence="3">Secreted protein</fullName>
    </recommendedName>
</protein>
<dbReference type="EMBL" id="MOPA01000003">
    <property type="protein sequence ID" value="KAK1543220.1"/>
    <property type="molecule type" value="Genomic_DNA"/>
</dbReference>
<gene>
    <name evidence="1" type="ORF">CPAR01_03853</name>
</gene>
<comment type="caution">
    <text evidence="1">The sequence shown here is derived from an EMBL/GenBank/DDBJ whole genome shotgun (WGS) entry which is preliminary data.</text>
</comment>
<accession>A0ABQ9SUN9</accession>
<name>A0ABQ9SUN9_9PEZI</name>
<organism evidence="1 2">
    <name type="scientific">Colletotrichum paranaense</name>
    <dbReference type="NCBI Taxonomy" id="1914294"/>
    <lineage>
        <taxon>Eukaryota</taxon>
        <taxon>Fungi</taxon>
        <taxon>Dikarya</taxon>
        <taxon>Ascomycota</taxon>
        <taxon>Pezizomycotina</taxon>
        <taxon>Sordariomycetes</taxon>
        <taxon>Hypocreomycetidae</taxon>
        <taxon>Glomerellales</taxon>
        <taxon>Glomerellaceae</taxon>
        <taxon>Colletotrichum</taxon>
        <taxon>Colletotrichum acutatum species complex</taxon>
    </lineage>
</organism>
<dbReference type="RefSeq" id="XP_060352345.1">
    <property type="nucleotide sequence ID" value="XM_060488139.1"/>
</dbReference>
<evidence type="ECO:0000313" key="2">
    <source>
        <dbReference type="Proteomes" id="UP001241169"/>
    </source>
</evidence>